<dbReference type="AlphaFoldDB" id="A0AAD8WYS3"/>
<feature type="compositionally biased region" description="Low complexity" evidence="1">
    <location>
        <begin position="137"/>
        <end position="147"/>
    </location>
</feature>
<feature type="region of interest" description="Disordered" evidence="1">
    <location>
        <begin position="35"/>
        <end position="91"/>
    </location>
</feature>
<feature type="region of interest" description="Disordered" evidence="1">
    <location>
        <begin position="134"/>
        <end position="157"/>
    </location>
</feature>
<feature type="compositionally biased region" description="Basic and acidic residues" evidence="1">
    <location>
        <begin position="75"/>
        <end position="91"/>
    </location>
</feature>
<proteinExistence type="predicted"/>
<accession>A0AAD8WYS3</accession>
<dbReference type="EMBL" id="JAUUTY010000002">
    <property type="protein sequence ID" value="KAK1683506.1"/>
    <property type="molecule type" value="Genomic_DNA"/>
</dbReference>
<sequence length="157" mass="16798">MGGVWGQWSGAWEALANGDALADVLGGAGDDVARLASSGEGTGAGKRRGRVGGSLSSLRRLRWKPPKLPPKQPHPCHERDRPSQGEQMKEDAKILTADTSFMDDDAKAWFKLARSRIMKEMMDKQAAEPTILAVEQPSATSTTPSSAVINELPTSSI</sequence>
<gene>
    <name evidence="2" type="ORF">QYE76_044354</name>
</gene>
<reference evidence="2" key="1">
    <citation type="submission" date="2023-07" db="EMBL/GenBank/DDBJ databases">
        <title>A chromosome-level genome assembly of Lolium multiflorum.</title>
        <authorList>
            <person name="Chen Y."/>
            <person name="Copetti D."/>
            <person name="Kolliker R."/>
            <person name="Studer B."/>
        </authorList>
    </citation>
    <scope>NUCLEOTIDE SEQUENCE</scope>
    <source>
        <strain evidence="2">02402/16</strain>
        <tissue evidence="2">Leaf</tissue>
    </source>
</reference>
<keyword evidence="3" id="KW-1185">Reference proteome</keyword>
<name>A0AAD8WYS3_LOLMU</name>
<evidence type="ECO:0000313" key="3">
    <source>
        <dbReference type="Proteomes" id="UP001231189"/>
    </source>
</evidence>
<comment type="caution">
    <text evidence="2">The sequence shown here is derived from an EMBL/GenBank/DDBJ whole genome shotgun (WGS) entry which is preliminary data.</text>
</comment>
<evidence type="ECO:0000256" key="1">
    <source>
        <dbReference type="SAM" id="MobiDB-lite"/>
    </source>
</evidence>
<protein>
    <submittedName>
        <fullName evidence="2">Uncharacterized protein</fullName>
    </submittedName>
</protein>
<evidence type="ECO:0000313" key="2">
    <source>
        <dbReference type="EMBL" id="KAK1683506.1"/>
    </source>
</evidence>
<dbReference type="Proteomes" id="UP001231189">
    <property type="component" value="Unassembled WGS sequence"/>
</dbReference>
<organism evidence="2 3">
    <name type="scientific">Lolium multiflorum</name>
    <name type="common">Italian ryegrass</name>
    <name type="synonym">Lolium perenne subsp. multiflorum</name>
    <dbReference type="NCBI Taxonomy" id="4521"/>
    <lineage>
        <taxon>Eukaryota</taxon>
        <taxon>Viridiplantae</taxon>
        <taxon>Streptophyta</taxon>
        <taxon>Embryophyta</taxon>
        <taxon>Tracheophyta</taxon>
        <taxon>Spermatophyta</taxon>
        <taxon>Magnoliopsida</taxon>
        <taxon>Liliopsida</taxon>
        <taxon>Poales</taxon>
        <taxon>Poaceae</taxon>
        <taxon>BOP clade</taxon>
        <taxon>Pooideae</taxon>
        <taxon>Poodae</taxon>
        <taxon>Poeae</taxon>
        <taxon>Poeae Chloroplast Group 2 (Poeae type)</taxon>
        <taxon>Loliodinae</taxon>
        <taxon>Loliinae</taxon>
        <taxon>Lolium</taxon>
    </lineage>
</organism>